<sequence>MSRKVFGKTAKRVKPSQDCLCSTSGSVKSLQLFGERRFRTSGMEGLLRHRKTIGTSRIQETFCRMCAWRICDARQNLNIWRRRGGTERSISPPACCTCCRASTELNNIRMFAECSEMHAFSAHGFSSVAQLGISVEPLAQIQFQASSPADATTVDSHTEFCTKMAESLFNHLASYGGSVAVPTHPGESFFPMRALEQWYSNFRRRLEQNPNFRTVYISMMVWLSRE</sequence>
<dbReference type="EMBL" id="GFPF01001213">
    <property type="protein sequence ID" value="MAA12359.1"/>
    <property type="molecule type" value="Transcribed_RNA"/>
</dbReference>
<dbReference type="PANTHER" id="PTHR12925:SF0">
    <property type="entry name" value="PROTEIN HIKESHI"/>
    <property type="match status" value="1"/>
</dbReference>
<dbReference type="GO" id="GO:0005829">
    <property type="term" value="C:cytosol"/>
    <property type="evidence" value="ECO:0007669"/>
    <property type="project" value="TreeGrafter"/>
</dbReference>
<name>A0A224Y9T9_9ACAR</name>
<dbReference type="InterPro" id="IPR048364">
    <property type="entry name" value="Hikeshi-like_C"/>
</dbReference>
<accession>A0A224Y9T9</accession>
<evidence type="ECO:0000313" key="2">
    <source>
        <dbReference type="EMBL" id="MAA12359.1"/>
    </source>
</evidence>
<dbReference type="InterPro" id="IPR031318">
    <property type="entry name" value="OPI10"/>
</dbReference>
<dbReference type="AlphaFoldDB" id="A0A224Y9T9"/>
<dbReference type="Pfam" id="PF21057">
    <property type="entry name" value="Hikeshi-like_C"/>
    <property type="match status" value="1"/>
</dbReference>
<dbReference type="GO" id="GO:0061608">
    <property type="term" value="F:nuclear import signal receptor activity"/>
    <property type="evidence" value="ECO:0007669"/>
    <property type="project" value="TreeGrafter"/>
</dbReference>
<proteinExistence type="predicted"/>
<dbReference type="GO" id="GO:0030544">
    <property type="term" value="F:Hsp70 protein binding"/>
    <property type="evidence" value="ECO:0007669"/>
    <property type="project" value="TreeGrafter"/>
</dbReference>
<evidence type="ECO:0000259" key="1">
    <source>
        <dbReference type="Pfam" id="PF21057"/>
    </source>
</evidence>
<feature type="domain" description="Hikeshi-like C-terminal" evidence="1">
    <location>
        <begin position="156"/>
        <end position="212"/>
    </location>
</feature>
<organism evidence="2">
    <name type="scientific">Rhipicephalus zambeziensis</name>
    <dbReference type="NCBI Taxonomy" id="60191"/>
    <lineage>
        <taxon>Eukaryota</taxon>
        <taxon>Metazoa</taxon>
        <taxon>Ecdysozoa</taxon>
        <taxon>Arthropoda</taxon>
        <taxon>Chelicerata</taxon>
        <taxon>Arachnida</taxon>
        <taxon>Acari</taxon>
        <taxon>Parasitiformes</taxon>
        <taxon>Ixodida</taxon>
        <taxon>Ixodoidea</taxon>
        <taxon>Ixodidae</taxon>
        <taxon>Rhipicephalinae</taxon>
        <taxon>Rhipicephalus</taxon>
        <taxon>Rhipicephalus</taxon>
    </lineage>
</organism>
<dbReference type="GO" id="GO:0005634">
    <property type="term" value="C:nucleus"/>
    <property type="evidence" value="ECO:0007669"/>
    <property type="project" value="TreeGrafter"/>
</dbReference>
<protein>
    <submittedName>
        <fullName evidence="2">Protein containing DUF775 domain</fullName>
    </submittedName>
</protein>
<dbReference type="GO" id="GO:0006606">
    <property type="term" value="P:protein import into nucleus"/>
    <property type="evidence" value="ECO:0007669"/>
    <property type="project" value="TreeGrafter"/>
</dbReference>
<dbReference type="PANTHER" id="PTHR12925">
    <property type="entry name" value="HIKESHI FAMILY MEMBER"/>
    <property type="match status" value="1"/>
</dbReference>
<reference evidence="2" key="1">
    <citation type="journal article" date="2017" name="Parasit. Vectors">
        <title>Sialotranscriptomics of Rhipicephalus zambeziensis reveals intricate expression profiles of secretory proteins and suggests tight temporal transcriptional regulation during blood-feeding.</title>
        <authorList>
            <person name="de Castro M.H."/>
            <person name="de Klerk D."/>
            <person name="Pienaar R."/>
            <person name="Rees D.J.G."/>
            <person name="Mans B.J."/>
        </authorList>
    </citation>
    <scope>NUCLEOTIDE SEQUENCE</scope>
    <source>
        <tissue evidence="2">Salivary glands</tissue>
    </source>
</reference>